<comment type="pathway">
    <text evidence="1">Lipid metabolism; fatty acid beta-oxidation.</text>
</comment>
<evidence type="ECO:0000256" key="2">
    <source>
        <dbReference type="ARBA" id="ARBA00008750"/>
    </source>
</evidence>
<dbReference type="SUPFAM" id="SSF48179">
    <property type="entry name" value="6-phosphogluconate dehydrogenase C-terminal domain-like"/>
    <property type="match status" value="2"/>
</dbReference>
<keyword evidence="5" id="KW-0560">Oxidoreductase</keyword>
<evidence type="ECO:0000256" key="6">
    <source>
        <dbReference type="ARBA" id="ARBA00023027"/>
    </source>
</evidence>
<dbReference type="Gene3D" id="3.90.226.10">
    <property type="entry name" value="2-enoyl-CoA Hydratase, Chain A, domain 1"/>
    <property type="match status" value="1"/>
</dbReference>
<dbReference type="EC" id="4.2.1.17" evidence="3"/>
<keyword evidence="7" id="KW-0443">Lipid metabolism</keyword>
<keyword evidence="4" id="KW-0276">Fatty acid metabolism</keyword>
<accession>A0ABD5SJZ3</accession>
<dbReference type="SUPFAM" id="SSF51735">
    <property type="entry name" value="NAD(P)-binding Rossmann-fold domains"/>
    <property type="match status" value="1"/>
</dbReference>
<dbReference type="GO" id="GO:0004300">
    <property type="term" value="F:enoyl-CoA hydratase activity"/>
    <property type="evidence" value="ECO:0007669"/>
    <property type="project" value="UniProtKB-EC"/>
</dbReference>
<evidence type="ECO:0000256" key="4">
    <source>
        <dbReference type="ARBA" id="ARBA00022832"/>
    </source>
</evidence>
<feature type="domain" description="3-hydroxyacyl-CoA dehydrogenase C-terminal" evidence="9">
    <location>
        <begin position="190"/>
        <end position="279"/>
    </location>
</feature>
<evidence type="ECO:0000256" key="5">
    <source>
        <dbReference type="ARBA" id="ARBA00023002"/>
    </source>
</evidence>
<feature type="domain" description="3-hydroxyacyl-CoA dehydrogenase NAD binding" evidence="10">
    <location>
        <begin position="8"/>
        <end position="187"/>
    </location>
</feature>
<dbReference type="InterPro" id="IPR008927">
    <property type="entry name" value="6-PGluconate_DH-like_C_sf"/>
</dbReference>
<reference evidence="11 12" key="1">
    <citation type="journal article" date="2019" name="Int. J. Syst. Evol. Microbiol.">
        <title>The Global Catalogue of Microorganisms (GCM) 10K type strain sequencing project: providing services to taxonomists for standard genome sequencing and annotation.</title>
        <authorList>
            <consortium name="The Broad Institute Genomics Platform"/>
            <consortium name="The Broad Institute Genome Sequencing Center for Infectious Disease"/>
            <person name="Wu L."/>
            <person name="Ma J."/>
        </authorList>
    </citation>
    <scope>NUCLEOTIDE SEQUENCE [LARGE SCALE GENOMIC DNA]</scope>
    <source>
        <strain evidence="11 12">LMG 29247</strain>
    </source>
</reference>
<name>A0ABD5SJZ3_9EURY</name>
<dbReference type="InterPro" id="IPR029045">
    <property type="entry name" value="ClpP/crotonase-like_dom_sf"/>
</dbReference>
<dbReference type="InterPro" id="IPR006108">
    <property type="entry name" value="3HC_DH_C"/>
</dbReference>
<evidence type="ECO:0000313" key="11">
    <source>
        <dbReference type="EMBL" id="MFC6763773.1"/>
    </source>
</evidence>
<evidence type="ECO:0000256" key="7">
    <source>
        <dbReference type="ARBA" id="ARBA00023098"/>
    </source>
</evidence>
<dbReference type="GO" id="GO:0016491">
    <property type="term" value="F:oxidoreductase activity"/>
    <property type="evidence" value="ECO:0007669"/>
    <property type="project" value="UniProtKB-KW"/>
</dbReference>
<feature type="domain" description="3-hydroxyacyl-CoA dehydrogenase C-terminal" evidence="9">
    <location>
        <begin position="294"/>
        <end position="390"/>
    </location>
</feature>
<proteinExistence type="inferred from homology"/>
<dbReference type="FunFam" id="3.40.50.720:FF:000009">
    <property type="entry name" value="Fatty oxidation complex, alpha subunit"/>
    <property type="match status" value="1"/>
</dbReference>
<evidence type="ECO:0000259" key="10">
    <source>
        <dbReference type="Pfam" id="PF02737"/>
    </source>
</evidence>
<dbReference type="PANTHER" id="PTHR48075:SF5">
    <property type="entry name" value="3-HYDROXYBUTYRYL-COA DEHYDROGENASE"/>
    <property type="match status" value="1"/>
</dbReference>
<organism evidence="11 12">
    <name type="scientific">Natrinema soli</name>
    <dbReference type="NCBI Taxonomy" id="1930624"/>
    <lineage>
        <taxon>Archaea</taxon>
        <taxon>Methanobacteriati</taxon>
        <taxon>Methanobacteriota</taxon>
        <taxon>Stenosarchaea group</taxon>
        <taxon>Halobacteria</taxon>
        <taxon>Halobacteriales</taxon>
        <taxon>Natrialbaceae</taxon>
        <taxon>Natrinema</taxon>
    </lineage>
</organism>
<dbReference type="InterPro" id="IPR018376">
    <property type="entry name" value="Enoyl-CoA_hyd/isom_CS"/>
</dbReference>
<evidence type="ECO:0000259" key="9">
    <source>
        <dbReference type="Pfam" id="PF00725"/>
    </source>
</evidence>
<dbReference type="Pfam" id="PF00725">
    <property type="entry name" value="3HCDH"/>
    <property type="match status" value="2"/>
</dbReference>
<dbReference type="PROSITE" id="PS00166">
    <property type="entry name" value="ENOYL_COA_HYDRATASE"/>
    <property type="match status" value="1"/>
</dbReference>
<dbReference type="InterPro" id="IPR014748">
    <property type="entry name" value="Enoyl-CoA_hydra_C"/>
</dbReference>
<dbReference type="CDD" id="cd06558">
    <property type="entry name" value="crotonase-like"/>
    <property type="match status" value="1"/>
</dbReference>
<comment type="similarity">
    <text evidence="2">In the N-terminal section; belongs to the enoyl-CoA hydratase/isomerase family.</text>
</comment>
<keyword evidence="12" id="KW-1185">Reference proteome</keyword>
<sequence length="647" mass="70866">MTTGDIETVAVLGAGSMGHGIAEVAAIAGYSVTVRDLEEELVEDGIGNIEWSLNKLAEKGQIDESADEVLARVEGTTDLKTAVEDADLVVEAVPEVMEIKKDTFEEVDQYTSDDAILASNTSGLSITEMATATDHPEQVIGTHYFNPPLRMDLVEVVHGERTSEETVERVHEYVESIDKTPIDVKKDIHGFAVNNVLVPFMEEAAWMLEEGETTIEQADAAMVYQRGYPMGPFELADYTGIDISYHFREDSEYEAPPPIVEKTEADELGRKSGTGFYDYEDGPGITYEPDDSEGFDTLRVEARMINEAARLVGEAVATPADIDLGMRLGGRFPIGTCRTADKIGLDTVLEKLESLHEEYGEDRYEPHPYLVELVDDGRTGEDAGEGFYDYTGEWPYQFLEIELTDDGVLEIEFDRTERLNAFSEEMFTEVERALTEANTDEVSCVVFSGAGDRAFSAGADVTGFLTQEPTEMMDVEESIETVYNFERPTIAKIDGFCLGGGFELALATDIRIATEGSRFGSPEIDLGLIPGAGGTQRLVRIVGAPRTKELVFAGNQISAEKAADWGIINRAVPEDEFEATVSEFVDGIANGPKTALKVAKRVINEGQDVSLDAGIAMESQGFGLLMTTDDMVEGVQAFQRDRDPEFE</sequence>
<comment type="similarity">
    <text evidence="8">Belongs to the enoyl-CoA hydratase/isomerase family.</text>
</comment>
<gene>
    <name evidence="11" type="ORF">ACFQE6_01425</name>
</gene>
<evidence type="ECO:0000256" key="8">
    <source>
        <dbReference type="RuleBase" id="RU003707"/>
    </source>
</evidence>
<dbReference type="GO" id="GO:0006631">
    <property type="term" value="P:fatty acid metabolic process"/>
    <property type="evidence" value="ECO:0007669"/>
    <property type="project" value="UniProtKB-KW"/>
</dbReference>
<dbReference type="InterPro" id="IPR001753">
    <property type="entry name" value="Enoyl-CoA_hydra/iso"/>
</dbReference>
<evidence type="ECO:0000256" key="1">
    <source>
        <dbReference type="ARBA" id="ARBA00005005"/>
    </source>
</evidence>
<dbReference type="AlphaFoldDB" id="A0ABD5SJZ3"/>
<dbReference type="InterPro" id="IPR036291">
    <property type="entry name" value="NAD(P)-bd_dom_sf"/>
</dbReference>
<dbReference type="PANTHER" id="PTHR48075">
    <property type="entry name" value="3-HYDROXYACYL-COA DEHYDROGENASE FAMILY PROTEIN"/>
    <property type="match status" value="1"/>
</dbReference>
<keyword evidence="6" id="KW-0520">NAD</keyword>
<dbReference type="InterPro" id="IPR006176">
    <property type="entry name" value="3-OHacyl-CoA_DH_NAD-bd"/>
</dbReference>
<dbReference type="InterPro" id="IPR013328">
    <property type="entry name" value="6PGD_dom2"/>
</dbReference>
<dbReference type="RefSeq" id="WP_273736972.1">
    <property type="nucleotide sequence ID" value="NZ_JAQIVI010000022.1"/>
</dbReference>
<comment type="caution">
    <text evidence="11">The sequence shown here is derived from an EMBL/GenBank/DDBJ whole genome shotgun (WGS) entry which is preliminary data.</text>
</comment>
<evidence type="ECO:0000256" key="3">
    <source>
        <dbReference type="ARBA" id="ARBA00012076"/>
    </source>
</evidence>
<dbReference type="Pfam" id="PF02737">
    <property type="entry name" value="3HCDH_N"/>
    <property type="match status" value="1"/>
</dbReference>
<dbReference type="Gene3D" id="1.10.12.10">
    <property type="entry name" value="Lyase 2-enoyl-coa Hydratase, Chain A, domain 2"/>
    <property type="match status" value="1"/>
</dbReference>
<dbReference type="Proteomes" id="UP001596383">
    <property type="component" value="Unassembled WGS sequence"/>
</dbReference>
<dbReference type="Pfam" id="PF00378">
    <property type="entry name" value="ECH_1"/>
    <property type="match status" value="1"/>
</dbReference>
<evidence type="ECO:0000313" key="12">
    <source>
        <dbReference type="Proteomes" id="UP001596383"/>
    </source>
</evidence>
<dbReference type="EMBL" id="JBHSWV010000022">
    <property type="protein sequence ID" value="MFC6763773.1"/>
    <property type="molecule type" value="Genomic_DNA"/>
</dbReference>
<protein>
    <recommendedName>
        <fullName evidence="3">enoyl-CoA hydratase</fullName>
        <ecNumber evidence="3">4.2.1.17</ecNumber>
    </recommendedName>
</protein>
<dbReference type="Gene3D" id="3.40.50.720">
    <property type="entry name" value="NAD(P)-binding Rossmann-like Domain"/>
    <property type="match status" value="1"/>
</dbReference>
<dbReference type="SUPFAM" id="SSF52096">
    <property type="entry name" value="ClpP/crotonase"/>
    <property type="match status" value="1"/>
</dbReference>
<dbReference type="Gene3D" id="1.10.1040.10">
    <property type="entry name" value="N-(1-d-carboxylethyl)-l-norvaline Dehydrogenase, domain 2"/>
    <property type="match status" value="2"/>
</dbReference>